<evidence type="ECO:0000313" key="1">
    <source>
        <dbReference type="EMBL" id="CAA9506043.1"/>
    </source>
</evidence>
<name>A0A6J4SUY0_9ACTN</name>
<protein>
    <submittedName>
        <fullName evidence="1">Uncharacterized protein</fullName>
    </submittedName>
</protein>
<dbReference type="PANTHER" id="PTHR39328">
    <property type="entry name" value="BLL2871 PROTEIN"/>
    <property type="match status" value="1"/>
</dbReference>
<proteinExistence type="predicted"/>
<gene>
    <name evidence="1" type="ORF">AVDCRST_MAG69-2211</name>
</gene>
<sequence length="295" mass="30614">MRHGTYSITARDPETGALGVAIHSHWFSVGPLCAWARPGAGAIATQSVAEPAYGARGLDAMASGEPAPDALERLLAADESARVRQVAMVDGTGRVAAHTGADCIQAAGHVTGDGFSCQANMMLRETVPAAMAAAFAAADGELPERLLAALEGAEAEGGDIRGRQSAAMLVVPAAGEAWESLVDLRVDDHTQPLDELRRLMGLDRAYTLALAADELLGAGDFAAAVPLYERASALAPESDELVFWAGIGLASSDLEAGVAKVRQAAEVNPNWLLLLDRLSPDFAPAGAELRRALGR</sequence>
<dbReference type="InterPro" id="IPR029055">
    <property type="entry name" value="Ntn_hydrolases_N"/>
</dbReference>
<dbReference type="PANTHER" id="PTHR39328:SF1">
    <property type="entry name" value="BLL2871 PROTEIN"/>
    <property type="match status" value="1"/>
</dbReference>
<dbReference type="InterPro" id="IPR010430">
    <property type="entry name" value="DUF1028"/>
</dbReference>
<dbReference type="EMBL" id="CADCVP010000236">
    <property type="protein sequence ID" value="CAA9506043.1"/>
    <property type="molecule type" value="Genomic_DNA"/>
</dbReference>
<dbReference type="SUPFAM" id="SSF56235">
    <property type="entry name" value="N-terminal nucleophile aminohydrolases (Ntn hydrolases)"/>
    <property type="match status" value="1"/>
</dbReference>
<accession>A0A6J4SUY0</accession>
<dbReference type="AlphaFoldDB" id="A0A6J4SUY0"/>
<dbReference type="Gene3D" id="3.60.20.10">
    <property type="entry name" value="Glutamine Phosphoribosylpyrophosphate, subunit 1, domain 1"/>
    <property type="match status" value="1"/>
</dbReference>
<organism evidence="1">
    <name type="scientific">uncultured Solirubrobacteraceae bacterium</name>
    <dbReference type="NCBI Taxonomy" id="1162706"/>
    <lineage>
        <taxon>Bacteria</taxon>
        <taxon>Bacillati</taxon>
        <taxon>Actinomycetota</taxon>
        <taxon>Thermoleophilia</taxon>
        <taxon>Solirubrobacterales</taxon>
        <taxon>Solirubrobacteraceae</taxon>
        <taxon>environmental samples</taxon>
    </lineage>
</organism>
<dbReference type="Pfam" id="PF06267">
    <property type="entry name" value="DUF1028"/>
    <property type="match status" value="1"/>
</dbReference>
<reference evidence="1" key="1">
    <citation type="submission" date="2020-02" db="EMBL/GenBank/DDBJ databases">
        <authorList>
            <person name="Meier V. D."/>
        </authorList>
    </citation>
    <scope>NUCLEOTIDE SEQUENCE</scope>
    <source>
        <strain evidence="1">AVDCRST_MAG69</strain>
    </source>
</reference>